<feature type="region of interest" description="Disordered" evidence="1">
    <location>
        <begin position="1"/>
        <end position="54"/>
    </location>
</feature>
<proteinExistence type="predicted"/>
<organism evidence="2 3">
    <name type="scientific">Saguinus oedipus</name>
    <name type="common">Cotton-top tamarin</name>
    <name type="synonym">Oedipomidas oedipus</name>
    <dbReference type="NCBI Taxonomy" id="9490"/>
    <lineage>
        <taxon>Eukaryota</taxon>
        <taxon>Metazoa</taxon>
        <taxon>Chordata</taxon>
        <taxon>Craniata</taxon>
        <taxon>Vertebrata</taxon>
        <taxon>Euteleostomi</taxon>
        <taxon>Mammalia</taxon>
        <taxon>Eutheria</taxon>
        <taxon>Euarchontoglires</taxon>
        <taxon>Primates</taxon>
        <taxon>Haplorrhini</taxon>
        <taxon>Platyrrhini</taxon>
        <taxon>Cebidae</taxon>
        <taxon>Callitrichinae</taxon>
        <taxon>Saguinus</taxon>
    </lineage>
</organism>
<evidence type="ECO:0000313" key="2">
    <source>
        <dbReference type="EMBL" id="KAK2099015.1"/>
    </source>
</evidence>
<feature type="compositionally biased region" description="Basic and acidic residues" evidence="1">
    <location>
        <begin position="22"/>
        <end position="36"/>
    </location>
</feature>
<evidence type="ECO:0000313" key="3">
    <source>
        <dbReference type="Proteomes" id="UP001266305"/>
    </source>
</evidence>
<sequence>IFNTANGLLQREWKTTPTPGLDHPKELPFQHPEKQQEPPPRPNHHCTHQSHNASPLGFLWRPQQVLWNPRTSSVPWHPSPQPTCFGVYIS</sequence>
<feature type="non-terminal residue" evidence="2">
    <location>
        <position position="90"/>
    </location>
</feature>
<keyword evidence="3" id="KW-1185">Reference proteome</keyword>
<protein>
    <submittedName>
        <fullName evidence="2">Uncharacterized protein</fullName>
    </submittedName>
</protein>
<dbReference type="EMBL" id="JASSZA010000011">
    <property type="protein sequence ID" value="KAK2099015.1"/>
    <property type="molecule type" value="Genomic_DNA"/>
</dbReference>
<evidence type="ECO:0000256" key="1">
    <source>
        <dbReference type="SAM" id="MobiDB-lite"/>
    </source>
</evidence>
<reference evidence="2 3" key="1">
    <citation type="submission" date="2023-05" db="EMBL/GenBank/DDBJ databases">
        <title>B98-5 Cell Line De Novo Hybrid Assembly: An Optical Mapping Approach.</title>
        <authorList>
            <person name="Kananen K."/>
            <person name="Auerbach J.A."/>
            <person name="Kautto E."/>
            <person name="Blachly J.S."/>
        </authorList>
    </citation>
    <scope>NUCLEOTIDE SEQUENCE [LARGE SCALE GENOMIC DNA]</scope>
    <source>
        <strain evidence="2">B95-8</strain>
        <tissue evidence="2">Cell line</tissue>
    </source>
</reference>
<accession>A0ABQ9UQG1</accession>
<gene>
    <name evidence="2" type="ORF">P7K49_024466</name>
</gene>
<feature type="non-terminal residue" evidence="2">
    <location>
        <position position="1"/>
    </location>
</feature>
<dbReference type="Proteomes" id="UP001266305">
    <property type="component" value="Unassembled WGS sequence"/>
</dbReference>
<name>A0ABQ9UQG1_SAGOE</name>
<comment type="caution">
    <text evidence="2">The sequence shown here is derived from an EMBL/GenBank/DDBJ whole genome shotgun (WGS) entry which is preliminary data.</text>
</comment>